<dbReference type="Proteomes" id="UP001303760">
    <property type="component" value="Unassembled WGS sequence"/>
</dbReference>
<evidence type="ECO:0000256" key="1">
    <source>
        <dbReference type="SAM" id="MobiDB-lite"/>
    </source>
</evidence>
<organism evidence="2 3">
    <name type="scientific">Achaetomium macrosporum</name>
    <dbReference type="NCBI Taxonomy" id="79813"/>
    <lineage>
        <taxon>Eukaryota</taxon>
        <taxon>Fungi</taxon>
        <taxon>Dikarya</taxon>
        <taxon>Ascomycota</taxon>
        <taxon>Pezizomycotina</taxon>
        <taxon>Sordariomycetes</taxon>
        <taxon>Sordariomycetidae</taxon>
        <taxon>Sordariales</taxon>
        <taxon>Chaetomiaceae</taxon>
        <taxon>Achaetomium</taxon>
    </lineage>
</organism>
<feature type="compositionally biased region" description="Low complexity" evidence="1">
    <location>
        <begin position="572"/>
        <end position="588"/>
    </location>
</feature>
<name>A0AAN7CH69_9PEZI</name>
<gene>
    <name evidence="2" type="ORF">C8A03DRAFT_40603</name>
</gene>
<dbReference type="AlphaFoldDB" id="A0AAN7CH69"/>
<feature type="region of interest" description="Disordered" evidence="1">
    <location>
        <begin position="504"/>
        <end position="547"/>
    </location>
</feature>
<feature type="compositionally biased region" description="Basic and acidic residues" evidence="1">
    <location>
        <begin position="648"/>
        <end position="658"/>
    </location>
</feature>
<feature type="compositionally biased region" description="Basic and acidic residues" evidence="1">
    <location>
        <begin position="748"/>
        <end position="763"/>
    </location>
</feature>
<sequence length="809" mass="88892">MSGRGRGRPPSRSAQEPVAGPSRRSARHQQQQQQQQQQNEGPQREEADDALVKGEPEPQPQQSQEEQTQDQPEAPMFAPGYQDIDPAIRGPQDASMPPPSVPVAKSVRGYIGRRGTKRGELESSPTIRSHPTTDAHSEPQSHAVTDAFPQPQSIVTTSSIADETPSRKSVRERLMSKMLPRLFSASDDLFVHLCSDRTVDAEIWEAERKALREAFDTYRVHYNVRSSDPAVDPTFVANVMQLDTASPSWQRVSRVILAANLTELLDDVTFMSRQDDTLSRLQTWDSCFLDAFAGDGPGTWDKEMKETIIEQVLMIRTQLSIFTLEKLMRDSTEPFHPYQKVAKIWCDGNVSVETVESFLGNNRETLQFKPVMRADSEVDTLARERAATRFTSICRLLPDQVVEGRELDLNGIREEYPFGDFEDSLRAFVTNCFMKTKEALHHAPSTVGGAAWPFGSSDAASRIGSQMRDQLDTQSMAHHYTQAEPGAPPLSFNVESVQLMKQMEPPSTAGYDGGYQLPPAPYSPGPRIPYPPSSPSPGGYADAHMHPGYQGQAASYAASAAQVAGRKRRSQGAPAAAGDGAAGSAAPPAKKPRARRKKGVSEANMAPASVEVPAVTGGAPVAASVAQSQYPPVPGSQDEPDYEALAQRSREMSARARKAKEPQVRSAWVRKDVTLLVRAVNTYQCKWSTIEKEIKAGTIPFERPRDQQALRDKARLLKQDFLKCDAVLPRGFDLVVLGKKEREAIKACGKNPDRKEADIDENGRPINTDLVPERPQQEIQPAPQPAIQPAPQPAIQPAPQPAIPEPTMA</sequence>
<feature type="compositionally biased region" description="Low complexity" evidence="1">
    <location>
        <begin position="60"/>
        <end position="73"/>
    </location>
</feature>
<feature type="compositionally biased region" description="Basic and acidic residues" evidence="1">
    <location>
        <begin position="42"/>
        <end position="56"/>
    </location>
</feature>
<reference evidence="2" key="2">
    <citation type="submission" date="2023-05" db="EMBL/GenBank/DDBJ databases">
        <authorList>
            <consortium name="Lawrence Berkeley National Laboratory"/>
            <person name="Steindorff A."/>
            <person name="Hensen N."/>
            <person name="Bonometti L."/>
            <person name="Westerberg I."/>
            <person name="Brannstrom I.O."/>
            <person name="Guillou S."/>
            <person name="Cros-Aarteil S."/>
            <person name="Calhoun S."/>
            <person name="Haridas S."/>
            <person name="Kuo A."/>
            <person name="Mondo S."/>
            <person name="Pangilinan J."/>
            <person name="Riley R."/>
            <person name="Labutti K."/>
            <person name="Andreopoulos B."/>
            <person name="Lipzen A."/>
            <person name="Chen C."/>
            <person name="Yanf M."/>
            <person name="Daum C."/>
            <person name="Ng V."/>
            <person name="Clum A."/>
            <person name="Ohm R."/>
            <person name="Martin F."/>
            <person name="Silar P."/>
            <person name="Natvig D."/>
            <person name="Lalanne C."/>
            <person name="Gautier V."/>
            <person name="Ament-Velasquez S.L."/>
            <person name="Kruys A."/>
            <person name="Hutchinson M.I."/>
            <person name="Powell A.J."/>
            <person name="Barry K."/>
            <person name="Miller A.N."/>
            <person name="Grigoriev I.V."/>
            <person name="Debuchy R."/>
            <person name="Gladieux P."/>
            <person name="Thoren M.H."/>
            <person name="Johannesson H."/>
        </authorList>
    </citation>
    <scope>NUCLEOTIDE SEQUENCE</scope>
    <source>
        <strain evidence="2">CBS 532.94</strain>
    </source>
</reference>
<feature type="compositionally biased region" description="Pro residues" evidence="1">
    <location>
        <begin position="782"/>
        <end position="809"/>
    </location>
</feature>
<protein>
    <recommendedName>
        <fullName evidence="4">Myb-like domain-containing protein</fullName>
    </recommendedName>
</protein>
<feature type="compositionally biased region" description="Low complexity" evidence="1">
    <location>
        <begin position="29"/>
        <end position="38"/>
    </location>
</feature>
<evidence type="ECO:0000313" key="2">
    <source>
        <dbReference type="EMBL" id="KAK4242034.1"/>
    </source>
</evidence>
<feature type="compositionally biased region" description="Pro residues" evidence="1">
    <location>
        <begin position="518"/>
        <end position="535"/>
    </location>
</feature>
<evidence type="ECO:0008006" key="4">
    <source>
        <dbReference type="Google" id="ProtNLM"/>
    </source>
</evidence>
<comment type="caution">
    <text evidence="2">The sequence shown here is derived from an EMBL/GenBank/DDBJ whole genome shotgun (WGS) entry which is preliminary data.</text>
</comment>
<feature type="region of interest" description="Disordered" evidence="1">
    <location>
        <begin position="560"/>
        <end position="605"/>
    </location>
</feature>
<feature type="region of interest" description="Disordered" evidence="1">
    <location>
        <begin position="748"/>
        <end position="809"/>
    </location>
</feature>
<dbReference type="EMBL" id="MU860013">
    <property type="protein sequence ID" value="KAK4242034.1"/>
    <property type="molecule type" value="Genomic_DNA"/>
</dbReference>
<feature type="region of interest" description="Disordered" evidence="1">
    <location>
        <begin position="627"/>
        <end position="658"/>
    </location>
</feature>
<feature type="compositionally biased region" description="Polar residues" evidence="1">
    <location>
        <begin position="150"/>
        <end position="161"/>
    </location>
</feature>
<accession>A0AAN7CH69</accession>
<reference evidence="2" key="1">
    <citation type="journal article" date="2023" name="Mol. Phylogenet. Evol.">
        <title>Genome-scale phylogeny and comparative genomics of the fungal order Sordariales.</title>
        <authorList>
            <person name="Hensen N."/>
            <person name="Bonometti L."/>
            <person name="Westerberg I."/>
            <person name="Brannstrom I.O."/>
            <person name="Guillou S."/>
            <person name="Cros-Aarteil S."/>
            <person name="Calhoun S."/>
            <person name="Haridas S."/>
            <person name="Kuo A."/>
            <person name="Mondo S."/>
            <person name="Pangilinan J."/>
            <person name="Riley R."/>
            <person name="LaButti K."/>
            <person name="Andreopoulos B."/>
            <person name="Lipzen A."/>
            <person name="Chen C."/>
            <person name="Yan M."/>
            <person name="Daum C."/>
            <person name="Ng V."/>
            <person name="Clum A."/>
            <person name="Steindorff A."/>
            <person name="Ohm R.A."/>
            <person name="Martin F."/>
            <person name="Silar P."/>
            <person name="Natvig D.O."/>
            <person name="Lalanne C."/>
            <person name="Gautier V."/>
            <person name="Ament-Velasquez S.L."/>
            <person name="Kruys A."/>
            <person name="Hutchinson M.I."/>
            <person name="Powell A.J."/>
            <person name="Barry K."/>
            <person name="Miller A.N."/>
            <person name="Grigoriev I.V."/>
            <person name="Debuchy R."/>
            <person name="Gladieux P."/>
            <person name="Hiltunen Thoren M."/>
            <person name="Johannesson H."/>
        </authorList>
    </citation>
    <scope>NUCLEOTIDE SEQUENCE</scope>
    <source>
        <strain evidence="2">CBS 532.94</strain>
    </source>
</reference>
<proteinExistence type="predicted"/>
<keyword evidence="3" id="KW-1185">Reference proteome</keyword>
<evidence type="ECO:0000313" key="3">
    <source>
        <dbReference type="Proteomes" id="UP001303760"/>
    </source>
</evidence>
<feature type="region of interest" description="Disordered" evidence="1">
    <location>
        <begin position="1"/>
        <end position="169"/>
    </location>
</feature>